<name>A0ABZ2SXL0_9ENTE</name>
<sequence>MIVLKNASGKWQEVTLDGKTERIREFRLLKRRRENEHYLAVIFENESYLIVDRQGQSIEVITAVDGYSKSIATSITWQETSIDAATSDDEMIDTFLTKWAQQQSTTHLVDCWVGLPEQRFLTYKKWRTPSGYLCGTYAAAVLLAYYQDYCVSDLIPSDIRQKDSRDAKELIQKLRHTIQPLGFPTIPIQVSSGISAFFKTQQEPIYARSTVVGSWQRATKRIRQGKPVMIGILKLLGSTYGNHWVTAYAYYESASGERYYKVHDNWGNTNKVIPAKWANGTVSLP</sequence>
<dbReference type="Proteomes" id="UP000664360">
    <property type="component" value="Chromosome"/>
</dbReference>
<dbReference type="InterPro" id="IPR038765">
    <property type="entry name" value="Papain-like_cys_pep_sf"/>
</dbReference>
<reference evidence="1 2" key="1">
    <citation type="submission" date="2021-03" db="EMBL/GenBank/DDBJ databases">
        <authorList>
            <person name="Gilmore M.S."/>
            <person name="Schwartzman J."/>
            <person name="Van Tyne D."/>
            <person name="Martin M."/>
            <person name="Earl A.M."/>
            <person name="Manson A.L."/>
            <person name="Straub T."/>
            <person name="Salamzade R."/>
            <person name="Saavedra J."/>
            <person name="Lebreton F."/>
            <person name="Prichula J."/>
            <person name="Schaufler K."/>
            <person name="Gaca A."/>
            <person name="Sgardioli B."/>
            <person name="Wagenaar J."/>
            <person name="Strong T."/>
        </authorList>
    </citation>
    <scope>NUCLEOTIDE SEQUENCE [LARGE SCALE GENOMIC DNA]</scope>
    <source>
        <strain evidence="1 2">DIV1094</strain>
    </source>
</reference>
<accession>A0ABZ2SXL0</accession>
<dbReference type="SUPFAM" id="SSF54001">
    <property type="entry name" value="Cysteine proteinases"/>
    <property type="match status" value="1"/>
</dbReference>
<evidence type="ECO:0000313" key="1">
    <source>
        <dbReference type="EMBL" id="WYJ80302.1"/>
    </source>
</evidence>
<organism evidence="1 2">
    <name type="scientific">Candidatus Enterococcus mangumiae</name>
    <dbReference type="NCBI Taxonomy" id="2230878"/>
    <lineage>
        <taxon>Bacteria</taxon>
        <taxon>Bacillati</taxon>
        <taxon>Bacillota</taxon>
        <taxon>Bacilli</taxon>
        <taxon>Lactobacillales</taxon>
        <taxon>Enterococcaceae</taxon>
        <taxon>Enterococcus</taxon>
    </lineage>
</organism>
<protein>
    <recommendedName>
        <fullName evidence="3">Dihydrolipoamide dehydrogenase</fullName>
    </recommendedName>
</protein>
<dbReference type="EMBL" id="CP147250">
    <property type="protein sequence ID" value="WYJ80302.1"/>
    <property type="molecule type" value="Genomic_DNA"/>
</dbReference>
<reference evidence="1 2" key="2">
    <citation type="submission" date="2024-03" db="EMBL/GenBank/DDBJ databases">
        <title>The Genome Sequence of Enterococcus sp. DIV1094.</title>
        <authorList>
            <consortium name="The Broad Institute Genomics Platform"/>
            <consortium name="The Broad Institute Microbial Omics Core"/>
            <consortium name="The Broad Institute Genomic Center for Infectious Diseases"/>
            <person name="Earl A."/>
            <person name="Manson A."/>
            <person name="Gilmore M."/>
            <person name="Schwartman J."/>
            <person name="Shea T."/>
            <person name="Abouelleil A."/>
            <person name="Cao P."/>
            <person name="Chapman S."/>
            <person name="Cusick C."/>
            <person name="Young S."/>
            <person name="Neafsey D."/>
            <person name="Nusbaum C."/>
            <person name="Birren B."/>
        </authorList>
    </citation>
    <scope>NUCLEOTIDE SEQUENCE [LARGE SCALE GENOMIC DNA]</scope>
    <source>
        <strain evidence="1 2">DIV1094</strain>
    </source>
</reference>
<gene>
    <name evidence="1" type="ORF">DOK79_001859</name>
</gene>
<evidence type="ECO:0008006" key="3">
    <source>
        <dbReference type="Google" id="ProtNLM"/>
    </source>
</evidence>
<keyword evidence="2" id="KW-1185">Reference proteome</keyword>
<proteinExistence type="predicted"/>
<evidence type="ECO:0000313" key="2">
    <source>
        <dbReference type="Proteomes" id="UP000664360"/>
    </source>
</evidence>